<evidence type="ECO:0000256" key="1">
    <source>
        <dbReference type="ARBA" id="ARBA00023015"/>
    </source>
</evidence>
<feature type="region of interest" description="Disordered" evidence="4">
    <location>
        <begin position="1"/>
        <end position="21"/>
    </location>
</feature>
<evidence type="ECO:0000259" key="5">
    <source>
        <dbReference type="PROSITE" id="PS50949"/>
    </source>
</evidence>
<dbReference type="InterPro" id="IPR000524">
    <property type="entry name" value="Tscrpt_reg_HTH_GntR"/>
</dbReference>
<dbReference type="Pfam" id="PF00392">
    <property type="entry name" value="GntR"/>
    <property type="match status" value="1"/>
</dbReference>
<dbReference type="CDD" id="cd07377">
    <property type="entry name" value="WHTH_GntR"/>
    <property type="match status" value="1"/>
</dbReference>
<name>A0A370NV72_9BURK</name>
<dbReference type="PANTHER" id="PTHR43537:SF49">
    <property type="entry name" value="TRANSCRIPTIONAL REGULATORY PROTEIN"/>
    <property type="match status" value="1"/>
</dbReference>
<gene>
    <name evidence="6" type="ORF">DN412_15505</name>
</gene>
<keyword evidence="2" id="KW-0238">DNA-binding</keyword>
<evidence type="ECO:0000313" key="7">
    <source>
        <dbReference type="Proteomes" id="UP000255165"/>
    </source>
</evidence>
<dbReference type="InterPro" id="IPR008920">
    <property type="entry name" value="TF_FadR/GntR_C"/>
</dbReference>
<dbReference type="SUPFAM" id="SSF46785">
    <property type="entry name" value="Winged helix' DNA-binding domain"/>
    <property type="match status" value="1"/>
</dbReference>
<evidence type="ECO:0000256" key="4">
    <source>
        <dbReference type="SAM" id="MobiDB-lite"/>
    </source>
</evidence>
<feature type="compositionally biased region" description="Pro residues" evidence="4">
    <location>
        <begin position="1"/>
        <end position="15"/>
    </location>
</feature>
<comment type="caution">
    <text evidence="6">The sequence shown here is derived from an EMBL/GenBank/DDBJ whole genome shotgun (WGS) entry which is preliminary data.</text>
</comment>
<dbReference type="InterPro" id="IPR036390">
    <property type="entry name" value="WH_DNA-bd_sf"/>
</dbReference>
<dbReference type="Gene3D" id="1.20.120.530">
    <property type="entry name" value="GntR ligand-binding domain-like"/>
    <property type="match status" value="1"/>
</dbReference>
<keyword evidence="7" id="KW-1185">Reference proteome</keyword>
<keyword evidence="1" id="KW-0805">Transcription regulation</keyword>
<dbReference type="Gene3D" id="1.10.10.10">
    <property type="entry name" value="Winged helix-like DNA-binding domain superfamily/Winged helix DNA-binding domain"/>
    <property type="match status" value="1"/>
</dbReference>
<evidence type="ECO:0000256" key="2">
    <source>
        <dbReference type="ARBA" id="ARBA00023125"/>
    </source>
</evidence>
<dbReference type="SUPFAM" id="SSF48008">
    <property type="entry name" value="GntR ligand-binding domain-like"/>
    <property type="match status" value="1"/>
</dbReference>
<dbReference type="GO" id="GO:0003677">
    <property type="term" value="F:DNA binding"/>
    <property type="evidence" value="ECO:0007669"/>
    <property type="project" value="UniProtKB-KW"/>
</dbReference>
<feature type="domain" description="HTH gntR-type" evidence="5">
    <location>
        <begin position="18"/>
        <end position="85"/>
    </location>
</feature>
<dbReference type="InterPro" id="IPR011711">
    <property type="entry name" value="GntR_C"/>
</dbReference>
<dbReference type="AlphaFoldDB" id="A0A370NV72"/>
<evidence type="ECO:0000256" key="3">
    <source>
        <dbReference type="ARBA" id="ARBA00023163"/>
    </source>
</evidence>
<dbReference type="SMART" id="SM00895">
    <property type="entry name" value="FCD"/>
    <property type="match status" value="1"/>
</dbReference>
<accession>A0A370NV72</accession>
<protein>
    <submittedName>
        <fullName evidence="6">GntR family transcriptional regulator</fullName>
    </submittedName>
</protein>
<dbReference type="InterPro" id="IPR036388">
    <property type="entry name" value="WH-like_DNA-bd_sf"/>
</dbReference>
<dbReference type="GO" id="GO:0003700">
    <property type="term" value="F:DNA-binding transcription factor activity"/>
    <property type="evidence" value="ECO:0007669"/>
    <property type="project" value="InterPro"/>
</dbReference>
<dbReference type="PROSITE" id="PS50949">
    <property type="entry name" value="HTH_GNTR"/>
    <property type="match status" value="1"/>
</dbReference>
<proteinExistence type="predicted"/>
<sequence length="241" mass="25697">MQPTLPTPMHPPRPAARPSRAEDIRATLEAEIEAGVLCPGAPLDERELAQRFGVSRTPVREALQQLAAHELVTSTPRQGAAVTRLTVGKVRAMLEYVGELESLAARLAARRGDEALHAALDAGLSLCRRVAATPGAVGYAAANAAFHEAIYQGCRNEILAGHIRVARRCLQRYRMRDFASGQQVAKSLEDHQRIADAIRAGDEQQAAAAMTVHVPAGTTGFAEFLATVPAHFFDGGHAAAS</sequence>
<dbReference type="EMBL" id="QKWJ01000016">
    <property type="protein sequence ID" value="RDK09491.1"/>
    <property type="molecule type" value="Genomic_DNA"/>
</dbReference>
<dbReference type="PRINTS" id="PR00035">
    <property type="entry name" value="HTHGNTR"/>
</dbReference>
<dbReference type="Pfam" id="PF07729">
    <property type="entry name" value="FCD"/>
    <property type="match status" value="1"/>
</dbReference>
<dbReference type="SMART" id="SM00345">
    <property type="entry name" value="HTH_GNTR"/>
    <property type="match status" value="1"/>
</dbReference>
<keyword evidence="3" id="KW-0804">Transcription</keyword>
<organism evidence="6 7">
    <name type="scientific">Cupriavidus lacunae</name>
    <dbReference type="NCBI Taxonomy" id="2666307"/>
    <lineage>
        <taxon>Bacteria</taxon>
        <taxon>Pseudomonadati</taxon>
        <taxon>Pseudomonadota</taxon>
        <taxon>Betaproteobacteria</taxon>
        <taxon>Burkholderiales</taxon>
        <taxon>Burkholderiaceae</taxon>
        <taxon>Cupriavidus</taxon>
    </lineage>
</organism>
<dbReference type="PANTHER" id="PTHR43537">
    <property type="entry name" value="TRANSCRIPTIONAL REGULATOR, GNTR FAMILY"/>
    <property type="match status" value="1"/>
</dbReference>
<dbReference type="Proteomes" id="UP000255165">
    <property type="component" value="Unassembled WGS sequence"/>
</dbReference>
<evidence type="ECO:0000313" key="6">
    <source>
        <dbReference type="EMBL" id="RDK09491.1"/>
    </source>
</evidence>
<reference evidence="7" key="1">
    <citation type="submission" date="2018-06" db="EMBL/GenBank/DDBJ databases">
        <authorList>
            <person name="Feng T."/>
            <person name="Jeon C.O."/>
        </authorList>
    </citation>
    <scope>NUCLEOTIDE SEQUENCE [LARGE SCALE GENOMIC DNA]</scope>
    <source>
        <strain evidence="7">S23</strain>
    </source>
</reference>